<proteinExistence type="predicted"/>
<feature type="region of interest" description="Disordered" evidence="1">
    <location>
        <begin position="50"/>
        <end position="77"/>
    </location>
</feature>
<protein>
    <submittedName>
        <fullName evidence="2">Uncharacterized protein</fullName>
    </submittedName>
</protein>
<dbReference type="Proteomes" id="UP000027222">
    <property type="component" value="Unassembled WGS sequence"/>
</dbReference>
<dbReference type="EMBL" id="KL142397">
    <property type="protein sequence ID" value="KDR70477.1"/>
    <property type="molecule type" value="Genomic_DNA"/>
</dbReference>
<evidence type="ECO:0000256" key="1">
    <source>
        <dbReference type="SAM" id="MobiDB-lite"/>
    </source>
</evidence>
<sequence>MGTGVDFVGDGDQGQKSCNDGSVVWLDGRRGAVQVPVLLMSNHDRVHARGRIGSSSLSVNRHPDSDGPQLGSTSITLPPYSSLANANKWDISHQPICREVASTSHHHHRNV</sequence>
<gene>
    <name evidence="2" type="ORF">GALMADRAFT_230098</name>
</gene>
<organism evidence="2 3">
    <name type="scientific">Galerina marginata (strain CBS 339.88)</name>
    <dbReference type="NCBI Taxonomy" id="685588"/>
    <lineage>
        <taxon>Eukaryota</taxon>
        <taxon>Fungi</taxon>
        <taxon>Dikarya</taxon>
        <taxon>Basidiomycota</taxon>
        <taxon>Agaricomycotina</taxon>
        <taxon>Agaricomycetes</taxon>
        <taxon>Agaricomycetidae</taxon>
        <taxon>Agaricales</taxon>
        <taxon>Agaricineae</taxon>
        <taxon>Strophariaceae</taxon>
        <taxon>Galerina</taxon>
    </lineage>
</organism>
<reference evidence="3" key="1">
    <citation type="journal article" date="2014" name="Proc. Natl. Acad. Sci. U.S.A.">
        <title>Extensive sampling of basidiomycete genomes demonstrates inadequacy of the white-rot/brown-rot paradigm for wood decay fungi.</title>
        <authorList>
            <person name="Riley R."/>
            <person name="Salamov A.A."/>
            <person name="Brown D.W."/>
            <person name="Nagy L.G."/>
            <person name="Floudas D."/>
            <person name="Held B.W."/>
            <person name="Levasseur A."/>
            <person name="Lombard V."/>
            <person name="Morin E."/>
            <person name="Otillar R."/>
            <person name="Lindquist E.A."/>
            <person name="Sun H."/>
            <person name="LaButti K.M."/>
            <person name="Schmutz J."/>
            <person name="Jabbour D."/>
            <person name="Luo H."/>
            <person name="Baker S.E."/>
            <person name="Pisabarro A.G."/>
            <person name="Walton J.D."/>
            <person name="Blanchette R.A."/>
            <person name="Henrissat B."/>
            <person name="Martin F."/>
            <person name="Cullen D."/>
            <person name="Hibbett D.S."/>
            <person name="Grigoriev I.V."/>
        </authorList>
    </citation>
    <scope>NUCLEOTIDE SEQUENCE [LARGE SCALE GENOMIC DNA]</scope>
    <source>
        <strain evidence="3">CBS 339.88</strain>
    </source>
</reference>
<keyword evidence="3" id="KW-1185">Reference proteome</keyword>
<evidence type="ECO:0000313" key="2">
    <source>
        <dbReference type="EMBL" id="KDR70477.1"/>
    </source>
</evidence>
<accession>A0A067SKG3</accession>
<dbReference type="AlphaFoldDB" id="A0A067SKG3"/>
<evidence type="ECO:0000313" key="3">
    <source>
        <dbReference type="Proteomes" id="UP000027222"/>
    </source>
</evidence>
<name>A0A067SKG3_GALM3</name>
<dbReference type="HOGENOM" id="CLU_2158581_0_0_1"/>